<dbReference type="Gene3D" id="3.40.630.10">
    <property type="entry name" value="Zn peptidases"/>
    <property type="match status" value="1"/>
</dbReference>
<dbReference type="PANTHER" id="PTHR12147:SF26">
    <property type="entry name" value="PEPTIDASE M28 DOMAIN-CONTAINING PROTEIN"/>
    <property type="match status" value="1"/>
</dbReference>
<dbReference type="SUPFAM" id="SSF52025">
    <property type="entry name" value="PA domain"/>
    <property type="match status" value="1"/>
</dbReference>
<feature type="domain" description="Peptidase M28" evidence="2">
    <location>
        <begin position="264"/>
        <end position="469"/>
    </location>
</feature>
<dbReference type="Gene3D" id="3.50.30.30">
    <property type="match status" value="1"/>
</dbReference>
<organism evidence="3 4">
    <name type="scientific">Nibrella saemangeumensis</name>
    <dbReference type="NCBI Taxonomy" id="1084526"/>
    <lineage>
        <taxon>Bacteria</taxon>
        <taxon>Pseudomonadati</taxon>
        <taxon>Bacteroidota</taxon>
        <taxon>Cytophagia</taxon>
        <taxon>Cytophagales</taxon>
        <taxon>Spirosomataceae</taxon>
        <taxon>Nibrella</taxon>
    </lineage>
</organism>
<proteinExistence type="predicted"/>
<reference evidence="4" key="1">
    <citation type="journal article" date="2019" name="Int. J. Syst. Evol. Microbiol.">
        <title>The Global Catalogue of Microorganisms (GCM) 10K type strain sequencing project: providing services to taxonomists for standard genome sequencing and annotation.</title>
        <authorList>
            <consortium name="The Broad Institute Genomics Platform"/>
            <consortium name="The Broad Institute Genome Sequencing Center for Infectious Disease"/>
            <person name="Wu L."/>
            <person name="Ma J."/>
        </authorList>
    </citation>
    <scope>NUCLEOTIDE SEQUENCE [LARGE SCALE GENOMIC DNA]</scope>
    <source>
        <strain evidence="4">JCM 17927</strain>
    </source>
</reference>
<gene>
    <name evidence="3" type="ORF">GCM10023189_06090</name>
</gene>
<dbReference type="InterPro" id="IPR007484">
    <property type="entry name" value="Peptidase_M28"/>
</dbReference>
<accession>A0ABP8MDY4</accession>
<dbReference type="EMBL" id="BAABHD010000005">
    <property type="protein sequence ID" value="GAA4448361.1"/>
    <property type="molecule type" value="Genomic_DNA"/>
</dbReference>
<dbReference type="Pfam" id="PF04389">
    <property type="entry name" value="Peptidase_M28"/>
    <property type="match status" value="1"/>
</dbReference>
<evidence type="ECO:0000313" key="4">
    <source>
        <dbReference type="Proteomes" id="UP001501175"/>
    </source>
</evidence>
<dbReference type="Proteomes" id="UP001501175">
    <property type="component" value="Unassembled WGS sequence"/>
</dbReference>
<dbReference type="InterPro" id="IPR046450">
    <property type="entry name" value="PA_dom_sf"/>
</dbReference>
<keyword evidence="4" id="KW-1185">Reference proteome</keyword>
<feature type="chain" id="PRO_5047044048" evidence="1">
    <location>
        <begin position="22"/>
        <end position="505"/>
    </location>
</feature>
<dbReference type="RefSeq" id="WP_345240420.1">
    <property type="nucleotide sequence ID" value="NZ_BAABHD010000005.1"/>
</dbReference>
<protein>
    <submittedName>
        <fullName evidence="3">M20/M25/M40 family metallo-hydrolase</fullName>
    </submittedName>
</protein>
<keyword evidence="1" id="KW-0732">Signal</keyword>
<dbReference type="InterPro" id="IPR045175">
    <property type="entry name" value="M28_fam"/>
</dbReference>
<comment type="caution">
    <text evidence="3">The sequence shown here is derived from an EMBL/GenBank/DDBJ whole genome shotgun (WGS) entry which is preliminary data.</text>
</comment>
<sequence>MNKHRSLLYLAILATTSGAFAQSKTTSSVAKLPEANIARTSVEAHIRFLASDELRGRRTGEPGNMVAARYIAEQFRLLGLKPAPNQTDFYQNVPLQVVKPASSGSLTLGGTPLEFRKQFLVIAGPPVDLNTETAYIGYGLTDGADGYNGRDVKGKIVVAQVGSSDGGTGSGMLTASQQKRRLAAEKGAVALIELYTSGTMPWAYVTQMLNSEQLSLAAGGTQTSSLPTIWVDNAKNQLGSLKEAGQKVSLQTSGRPLTPVNSVNVAGIIEGTDPKLKNEYVMLSAHFDHVGVAKPGSPGYSESDSIFNGTRDNAMGVAGLLAAAKAFSEQPPKRSIIIVALTGEEVGLLGSRYYAEHPLVPLNQTIFNLNIDNAGYNDTSIVSVIGLDRTGAKADIEAGAKAFGLSVVGDPAPEQGLFDRSDNVNFAIKGVPAPTFSAGFRTFNEELMKYYHRVADNPDSIDFNYLLKFCQAYTHAARLIADRPTRPKWAAGDKYEPAAKVLYGL</sequence>
<name>A0ABP8MDY4_9BACT</name>
<evidence type="ECO:0000256" key="1">
    <source>
        <dbReference type="SAM" id="SignalP"/>
    </source>
</evidence>
<evidence type="ECO:0000259" key="2">
    <source>
        <dbReference type="Pfam" id="PF04389"/>
    </source>
</evidence>
<dbReference type="PANTHER" id="PTHR12147">
    <property type="entry name" value="METALLOPEPTIDASE M28 FAMILY MEMBER"/>
    <property type="match status" value="1"/>
</dbReference>
<evidence type="ECO:0000313" key="3">
    <source>
        <dbReference type="EMBL" id="GAA4448361.1"/>
    </source>
</evidence>
<feature type="signal peptide" evidence="1">
    <location>
        <begin position="1"/>
        <end position="21"/>
    </location>
</feature>
<dbReference type="SUPFAM" id="SSF53187">
    <property type="entry name" value="Zn-dependent exopeptidases"/>
    <property type="match status" value="1"/>
</dbReference>